<feature type="domain" description="Mutator-like transposase" evidence="3">
    <location>
        <begin position="2"/>
        <end position="278"/>
    </location>
</feature>
<dbReference type="Pfam" id="PF20700">
    <property type="entry name" value="Mutator"/>
    <property type="match status" value="1"/>
</dbReference>
<evidence type="ECO:0000256" key="1">
    <source>
        <dbReference type="SAM" id="MobiDB-lite"/>
    </source>
</evidence>
<accession>A0A8W8MKH1</accession>
<dbReference type="OMA" id="WHARCYG"/>
<dbReference type="InterPro" id="IPR011604">
    <property type="entry name" value="PDDEXK-like_dom_sf"/>
</dbReference>
<proteinExistence type="predicted"/>
<dbReference type="OrthoDB" id="6073242at2759"/>
<evidence type="ECO:0008006" key="6">
    <source>
        <dbReference type="Google" id="ProtNLM"/>
    </source>
</evidence>
<feature type="compositionally biased region" description="Basic residues" evidence="1">
    <location>
        <begin position="773"/>
        <end position="783"/>
    </location>
</feature>
<dbReference type="Proteomes" id="UP000005408">
    <property type="component" value="Unassembled WGS sequence"/>
</dbReference>
<dbReference type="CDD" id="cd22343">
    <property type="entry name" value="PDDEXK_lambda_exonuclease-like"/>
    <property type="match status" value="1"/>
</dbReference>
<evidence type="ECO:0000259" key="3">
    <source>
        <dbReference type="Pfam" id="PF20700"/>
    </source>
</evidence>
<protein>
    <recommendedName>
        <fullName evidence="6">YqaJ viral recombinase domain-containing protein</fullName>
    </recommendedName>
</protein>
<dbReference type="InterPro" id="IPR011335">
    <property type="entry name" value="Restrct_endonuc-II-like"/>
</dbReference>
<dbReference type="PANTHER" id="PTHR46609">
    <property type="entry name" value="EXONUCLEASE, PHAGE-TYPE/RECB, C-TERMINAL DOMAIN-CONTAINING PROTEIN"/>
    <property type="match status" value="1"/>
</dbReference>
<feature type="domain" description="YqaJ viral recombinase" evidence="2">
    <location>
        <begin position="530"/>
        <end position="685"/>
    </location>
</feature>
<evidence type="ECO:0000313" key="5">
    <source>
        <dbReference type="Proteomes" id="UP000005408"/>
    </source>
</evidence>
<feature type="region of interest" description="Disordered" evidence="1">
    <location>
        <begin position="759"/>
        <end position="783"/>
    </location>
</feature>
<keyword evidence="5" id="KW-1185">Reference proteome</keyword>
<dbReference type="SUPFAM" id="SSF52980">
    <property type="entry name" value="Restriction endonuclease-like"/>
    <property type="match status" value="1"/>
</dbReference>
<dbReference type="PANTHER" id="PTHR46609:SF8">
    <property type="entry name" value="YQAJ VIRAL RECOMBINASE DOMAIN-CONTAINING PROTEIN"/>
    <property type="match status" value="1"/>
</dbReference>
<dbReference type="AlphaFoldDB" id="A0A8W8MKH1"/>
<evidence type="ECO:0000313" key="4">
    <source>
        <dbReference type="EnsemblMetazoa" id="G33878.1:cds"/>
    </source>
</evidence>
<reference evidence="4" key="1">
    <citation type="submission" date="2022-08" db="UniProtKB">
        <authorList>
            <consortium name="EnsemblMetazoa"/>
        </authorList>
    </citation>
    <scope>IDENTIFICATION</scope>
    <source>
        <strain evidence="4">05x7-T-G4-1.051#20</strain>
    </source>
</reference>
<dbReference type="EnsemblMetazoa" id="G33878.1">
    <property type="protein sequence ID" value="G33878.1:cds"/>
    <property type="gene ID" value="G33878"/>
</dbReference>
<organism evidence="4 5">
    <name type="scientific">Magallana gigas</name>
    <name type="common">Pacific oyster</name>
    <name type="synonym">Crassostrea gigas</name>
    <dbReference type="NCBI Taxonomy" id="29159"/>
    <lineage>
        <taxon>Eukaryota</taxon>
        <taxon>Metazoa</taxon>
        <taxon>Spiralia</taxon>
        <taxon>Lophotrochozoa</taxon>
        <taxon>Mollusca</taxon>
        <taxon>Bivalvia</taxon>
        <taxon>Autobranchia</taxon>
        <taxon>Pteriomorphia</taxon>
        <taxon>Ostreida</taxon>
        <taxon>Ostreoidea</taxon>
        <taxon>Ostreidae</taxon>
        <taxon>Magallana</taxon>
    </lineage>
</organism>
<sequence>MTTGNGPSHLNEILGTMNSPGLSSTSFTAIEKEVGEWWLSALESNILEAGAEERALAVERGDYHHEVPAITVITDGGWSKRTHKHSYNALGGVAIIIGKETGKLLHIGVRNKYCNVCQTAKNKMVEPQEHDCFKNWDSDSQSMESDIIVEGFKEAETKHGLRYMRIVGDGDSSVYAKIREEVPEWGRDVQKEECANHVCKCYRSNLEKLVMNNPLYKGRHNLTKKVRVQLVSAVSCAVRVRAKQRENKELTTSAAVAHLKHDILNSVHHVFGNHSNCSDFCKVSTSTSTADNLQIQIEQNEGIADDGANFENIFEEQITFWEEGASAEELENSRYCSFDFHDVEKFIIQDVSILLMKIAEKAERLIGNTTTNIAESWMHIRCKFDGGKIHNLCNRGSWHARCYGGALRMNYGPQWSPNVWKESTATHAGSFFTKVFQRQEVKLAQSKKHQMKPQTKKNRFMKKLRNLKQSTTTKAKRAYGEDATEVTEDISASDLEAKKQEFLNKHVCVSSTQIAKIQSSTSKQSSSGLWHSERRIRLTASNFGKVYRRRPSIPVKNLVKSLLYSNFKGNRHTRNGLLQERSTIEEYKLRKAEENENVIVKDSGLVIDHNNNFLAASPDGFVYTSDGKKGLIEIKNLVHNKPLNLFEAADKIRSFCLQYRNGKLSLKENHDYYYQCQGLMNICGTEWIDFVVRTLNPYHLFIERIYRNEDLWNIMLPKLKDFYHTSLLPELASPREGKSPGIREPGVWYSPPNTRVAVRKTRGGRMLTDPLSRKSRNKRKKKD</sequence>
<dbReference type="GO" id="GO:0006281">
    <property type="term" value="P:DNA repair"/>
    <property type="evidence" value="ECO:0007669"/>
    <property type="project" value="UniProtKB-ARBA"/>
</dbReference>
<dbReference type="InterPro" id="IPR051703">
    <property type="entry name" value="NF-kappa-B_Signaling_Reg"/>
</dbReference>
<evidence type="ECO:0000259" key="2">
    <source>
        <dbReference type="Pfam" id="PF09588"/>
    </source>
</evidence>
<dbReference type="InterPro" id="IPR019080">
    <property type="entry name" value="YqaJ_viral_recombinase"/>
</dbReference>
<dbReference type="InterPro" id="IPR049012">
    <property type="entry name" value="Mutator_transp_dom"/>
</dbReference>
<dbReference type="Gene3D" id="3.90.320.10">
    <property type="match status" value="1"/>
</dbReference>
<dbReference type="Pfam" id="PF09588">
    <property type="entry name" value="YqaJ"/>
    <property type="match status" value="1"/>
</dbReference>
<name>A0A8W8MKH1_MAGGI</name>